<organism evidence="2 3">
    <name type="scientific">Lautropia dentalis</name>
    <dbReference type="NCBI Taxonomy" id="2490857"/>
    <lineage>
        <taxon>Bacteria</taxon>
        <taxon>Pseudomonadati</taxon>
        <taxon>Pseudomonadota</taxon>
        <taxon>Betaproteobacteria</taxon>
        <taxon>Burkholderiales</taxon>
        <taxon>Burkholderiaceae</taxon>
        <taxon>Lautropia</taxon>
    </lineage>
</organism>
<feature type="chain" id="PRO_5018650333" description="CAP domain-containing protein" evidence="1">
    <location>
        <begin position="28"/>
        <end position="361"/>
    </location>
</feature>
<feature type="signal peptide" evidence="1">
    <location>
        <begin position="1"/>
        <end position="27"/>
    </location>
</feature>
<proteinExistence type="predicted"/>
<evidence type="ECO:0008006" key="4">
    <source>
        <dbReference type="Google" id="ProtNLM"/>
    </source>
</evidence>
<comment type="caution">
    <text evidence="2">The sequence shown here is derived from an EMBL/GenBank/DDBJ whole genome shotgun (WGS) entry which is preliminary data.</text>
</comment>
<dbReference type="RefSeq" id="WP_125095715.1">
    <property type="nucleotide sequence ID" value="NZ_RRUE01000002.1"/>
</dbReference>
<evidence type="ECO:0000313" key="3">
    <source>
        <dbReference type="Proteomes" id="UP000270261"/>
    </source>
</evidence>
<accession>A0A3R8LPV3</accession>
<dbReference type="EMBL" id="RRUE01000002">
    <property type="protein sequence ID" value="RRN43504.1"/>
    <property type="molecule type" value="Genomic_DNA"/>
</dbReference>
<keyword evidence="3" id="KW-1185">Reference proteome</keyword>
<protein>
    <recommendedName>
        <fullName evidence="4">CAP domain-containing protein</fullName>
    </recommendedName>
</protein>
<dbReference type="Proteomes" id="UP000270261">
    <property type="component" value="Unassembled WGS sequence"/>
</dbReference>
<reference evidence="2 3" key="1">
    <citation type="submission" date="2018-11" db="EMBL/GenBank/DDBJ databases">
        <title>Genome sequencing of Lautropia sp. KCOM 2505 (= ChDC F240).</title>
        <authorList>
            <person name="Kook J.-K."/>
            <person name="Park S.-N."/>
            <person name="Lim Y.K."/>
        </authorList>
    </citation>
    <scope>NUCLEOTIDE SEQUENCE [LARGE SCALE GENOMIC DNA]</scope>
    <source>
        <strain evidence="2 3">KCOM 2505</strain>
    </source>
</reference>
<sequence length="361" mass="37827">MFTRKIHVTMTSAALLALATASFSVMAEDAPESGAAAATTTAAEQATATAGQATAAGEQAAAAAGQAAASADQAASPAAAAAMNGNPAAAAEAASTTQAVEAAPADGQPPIASNGVRGDVLLTMLDQRACNAQDRQKNKLDTATGDGYPTVRSTEEFGTNYKKVGGHAIADASAFCKNDIYQYSPIGVGNHTLTETEAIDWVHHGYLGRTTTHRFNQWKASIPLTTTADSFTLGTAVNAEANIDTHNGGKAPTVGQNQKLQLTTDHPLSARLDGRVPYDVLTIWKDAQGFNYQLMLLRGNTSEQARLCWNVNASIVKRLSCTTWTVPNGWKRGQLLNVVGQYTIDDRTAYGESGLAYFAND</sequence>
<dbReference type="AlphaFoldDB" id="A0A3R8LPV3"/>
<keyword evidence="1" id="KW-0732">Signal</keyword>
<evidence type="ECO:0000313" key="2">
    <source>
        <dbReference type="EMBL" id="RRN43504.1"/>
    </source>
</evidence>
<gene>
    <name evidence="2" type="ORF">EHV23_08605</name>
</gene>
<name>A0A3R8LPV3_9BURK</name>
<evidence type="ECO:0000256" key="1">
    <source>
        <dbReference type="SAM" id="SignalP"/>
    </source>
</evidence>